<feature type="region of interest" description="Disordered" evidence="3">
    <location>
        <begin position="458"/>
        <end position="514"/>
    </location>
</feature>
<feature type="binding site" evidence="2">
    <location>
        <position position="309"/>
    </location>
    <ligand>
        <name>Mn(2+)</name>
        <dbReference type="ChEBI" id="CHEBI:29035"/>
        <label>2</label>
    </ligand>
</feature>
<dbReference type="Proteomes" id="UP000183063">
    <property type="component" value="Unassembled WGS sequence"/>
</dbReference>
<dbReference type="PROSITE" id="PS51318">
    <property type="entry name" value="TAT"/>
    <property type="match status" value="1"/>
</dbReference>
<sequence>MEPLSRRTVLALGAMGGTALAAGAAHAASFGNPDQPAEGAINANPAGLSDPGPKNPAINEQFPSFQSPPATDVGDMQLFWGSFNNAAKRIQNGGWARQVTKADFAISDAVSGVNMRLGPGGIREMHWHRAAEWAIMTNGRCRVTVLDTLGRAYVQDVEAGDLWYFPAGFPHSLQGLGPDGCEFVIVFDEGDQSEYGTLLLTDWLAHTSSELLAKNFGVPQDTFKNIPLQDLWIFQGKEPGPLSADQEAVAGAGLPPYPFTYKLTASAPLKQNASGTIQLADSSSFKVSKTIAAAIETIKPGAVREMHWHPNADEWQYWIKGEGRMTVFDAGPRSQTADFRPGDIGYVKRSQGHIIENTGRTDLQLVAVFKVAEYQEVGLSSWLTRATPECQPCRGYQISCRSAGNHASLNSTIAASAGAATSVLGVFVESSTVNGVRLTVERLAGGLDFPINENKIGTNDGGSHDSHRASHCECFSSGRGQPSGAGTRRRTPQARFRKDRDRPPLARTEGPATKSGFAMTKEDVNFEVQAALAWHDDDVNATIATLLEDIRHLRQQLVLTESAMSRGMTRGWKPMLERR</sequence>
<dbReference type="CDD" id="cd20304">
    <property type="entry name" value="cupin_OxDC_N"/>
    <property type="match status" value="1"/>
</dbReference>
<dbReference type="InterPro" id="IPR051610">
    <property type="entry name" value="GPI/OXD"/>
</dbReference>
<feature type="binding site" evidence="2">
    <location>
        <position position="126"/>
    </location>
    <ligand>
        <name>Mn(2+)</name>
        <dbReference type="ChEBI" id="CHEBI:29035"/>
        <label>1</label>
    </ligand>
</feature>
<feature type="domain" description="Cupin type-1" evidence="5">
    <location>
        <begin position="84"/>
        <end position="224"/>
    </location>
</feature>
<feature type="binding site" evidence="2">
    <location>
        <position position="171"/>
    </location>
    <ligand>
        <name>Mn(2+)</name>
        <dbReference type="ChEBI" id="CHEBI:29035"/>
        <label>1</label>
    </ligand>
</feature>
<dbReference type="PANTHER" id="PTHR35848">
    <property type="entry name" value="OXALATE-BINDING PROTEIN"/>
    <property type="match status" value="1"/>
</dbReference>
<dbReference type="STRING" id="501024.RTCCBAU85039_4742"/>
<dbReference type="EMBL" id="FOCV01000024">
    <property type="protein sequence ID" value="SEO75509.1"/>
    <property type="molecule type" value="Genomic_DNA"/>
</dbReference>
<feature type="binding site" evidence="2">
    <location>
        <position position="307"/>
    </location>
    <ligand>
        <name>Mn(2+)</name>
        <dbReference type="ChEBI" id="CHEBI:29035"/>
        <label>2</label>
    </ligand>
</feature>
<dbReference type="InterPro" id="IPR017774">
    <property type="entry name" value="Bicupin_oxalate_deCO2ase/Oxase"/>
</dbReference>
<dbReference type="SUPFAM" id="SSF51182">
    <property type="entry name" value="RmlC-like cupins"/>
    <property type="match status" value="1"/>
</dbReference>
<dbReference type="EMBL" id="FNXB01000032">
    <property type="protein sequence ID" value="SEI12018.1"/>
    <property type="molecule type" value="Genomic_DNA"/>
</dbReference>
<dbReference type="Gene3D" id="2.60.120.10">
    <property type="entry name" value="Jelly Rolls"/>
    <property type="match status" value="2"/>
</dbReference>
<evidence type="ECO:0000313" key="8">
    <source>
        <dbReference type="Proteomes" id="UP000183063"/>
    </source>
</evidence>
<dbReference type="Proteomes" id="UP000198939">
    <property type="component" value="Unassembled WGS sequence"/>
</dbReference>
<gene>
    <name evidence="6" type="primary">oxdD</name>
    <name evidence="6" type="ORF">RTCCBAU85039_4742</name>
    <name evidence="7" type="ORF">SAMN05216228_10245</name>
</gene>
<dbReference type="GO" id="GO:0046564">
    <property type="term" value="F:oxalate decarboxylase activity"/>
    <property type="evidence" value="ECO:0007669"/>
    <property type="project" value="UniProtKB-EC"/>
</dbReference>
<feature type="signal peptide" evidence="4">
    <location>
        <begin position="1"/>
        <end position="27"/>
    </location>
</feature>
<keyword evidence="6" id="KW-0456">Lyase</keyword>
<dbReference type="InterPro" id="IPR006045">
    <property type="entry name" value="Cupin_1"/>
</dbReference>
<dbReference type="InterPro" id="IPR011051">
    <property type="entry name" value="RmlC_Cupin_sf"/>
</dbReference>
<feature type="binding site" evidence="2">
    <location>
        <position position="353"/>
    </location>
    <ligand>
        <name>Mn(2+)</name>
        <dbReference type="ChEBI" id="CHEBI:29035"/>
        <label>2</label>
    </ligand>
</feature>
<dbReference type="NCBIfam" id="TIGR03404">
    <property type="entry name" value="bicupin_oxalic"/>
    <property type="match status" value="1"/>
</dbReference>
<comment type="cofactor">
    <cofactor evidence="2">
        <name>Mn(2+)</name>
        <dbReference type="ChEBI" id="CHEBI:29035"/>
    </cofactor>
    <text evidence="2">Binds 2 manganese ions per subunit.</text>
</comment>
<keyword evidence="4" id="KW-0732">Signal</keyword>
<feature type="region of interest" description="Disordered" evidence="3">
    <location>
        <begin position="31"/>
        <end position="67"/>
    </location>
</feature>
<reference evidence="6" key="2">
    <citation type="submission" date="2016-10" db="EMBL/GenBank/DDBJ databases">
        <authorList>
            <person name="de Groot N.N."/>
        </authorList>
    </citation>
    <scope>NUCLEOTIDE SEQUENCE [LARGE SCALE GENOMIC DNA]</scope>
    <source>
        <strain evidence="6">CCBAU85039</strain>
    </source>
</reference>
<dbReference type="EC" id="4.1.1.2" evidence="6"/>
<feature type="binding site" evidence="2">
    <location>
        <position position="314"/>
    </location>
    <ligand>
        <name>Mn(2+)</name>
        <dbReference type="ChEBI" id="CHEBI:29035"/>
        <label>2</label>
    </ligand>
</feature>
<dbReference type="AlphaFoldDB" id="A0A1H8S8Y2"/>
<dbReference type="InterPro" id="IPR006311">
    <property type="entry name" value="TAT_signal"/>
</dbReference>
<dbReference type="SMART" id="SM00835">
    <property type="entry name" value="Cupin_1"/>
    <property type="match status" value="2"/>
</dbReference>
<feature type="binding site" evidence="2">
    <location>
        <position position="132"/>
    </location>
    <ligand>
        <name>Mn(2+)</name>
        <dbReference type="ChEBI" id="CHEBI:29035"/>
        <label>1</label>
    </ligand>
</feature>
<feature type="chain" id="PRO_5030029788" evidence="4">
    <location>
        <begin position="28"/>
        <end position="579"/>
    </location>
</feature>
<evidence type="ECO:0000256" key="2">
    <source>
        <dbReference type="PIRSR" id="PIRSR617774-2"/>
    </source>
</evidence>
<keyword evidence="9" id="KW-1185">Reference proteome</keyword>
<dbReference type="InterPro" id="IPR014710">
    <property type="entry name" value="RmlC-like_jellyroll"/>
</dbReference>
<reference evidence="7 9" key="1">
    <citation type="submission" date="2016-10" db="EMBL/GenBank/DDBJ databases">
        <authorList>
            <person name="Varghese N."/>
            <person name="Submissions S."/>
        </authorList>
    </citation>
    <scope>NUCLEOTIDE SEQUENCE [LARGE SCALE GENOMIC DNA]</scope>
    <source>
        <strain evidence="7 9">CGMCC 1.7071</strain>
    </source>
</reference>
<keyword evidence="2" id="KW-0464">Manganese</keyword>
<proteinExistence type="predicted"/>
<organism evidence="6 8">
    <name type="scientific">Rhizobium tibeticum</name>
    <dbReference type="NCBI Taxonomy" id="501024"/>
    <lineage>
        <taxon>Bacteria</taxon>
        <taxon>Pseudomonadati</taxon>
        <taxon>Pseudomonadota</taxon>
        <taxon>Alphaproteobacteria</taxon>
        <taxon>Hyphomicrobiales</taxon>
        <taxon>Rhizobiaceae</taxon>
        <taxon>Rhizobium/Agrobacterium group</taxon>
        <taxon>Rhizobium</taxon>
    </lineage>
</organism>
<feature type="domain" description="Cupin type-1" evidence="5">
    <location>
        <begin position="261"/>
        <end position="525"/>
    </location>
</feature>
<name>A0A1H8S8Y2_9HYPH</name>
<protein>
    <submittedName>
        <fullName evidence="7">Bicupin, oxalate decarboxylase family</fullName>
    </submittedName>
    <submittedName>
        <fullName evidence="6">Oxalate decarboxylase OxdD</fullName>
        <ecNumber evidence="6">4.1.1.2</ecNumber>
    </submittedName>
</protein>
<dbReference type="Pfam" id="PF00190">
    <property type="entry name" value="Cupin_1"/>
    <property type="match status" value="2"/>
</dbReference>
<evidence type="ECO:0000313" key="6">
    <source>
        <dbReference type="EMBL" id="SEI12018.1"/>
    </source>
</evidence>
<evidence type="ECO:0000313" key="9">
    <source>
        <dbReference type="Proteomes" id="UP000198939"/>
    </source>
</evidence>
<feature type="compositionally biased region" description="Basic and acidic residues" evidence="3">
    <location>
        <begin position="462"/>
        <end position="471"/>
    </location>
</feature>
<dbReference type="GO" id="GO:0033609">
    <property type="term" value="P:oxalate metabolic process"/>
    <property type="evidence" value="ECO:0007669"/>
    <property type="project" value="InterPro"/>
</dbReference>
<reference evidence="8" key="3">
    <citation type="submission" date="2016-10" db="EMBL/GenBank/DDBJ databases">
        <authorList>
            <person name="Wibberg D."/>
        </authorList>
    </citation>
    <scope>NUCLEOTIDE SEQUENCE [LARGE SCALE GENOMIC DNA]</scope>
</reference>
<feature type="binding site" evidence="2">
    <location>
        <position position="128"/>
    </location>
    <ligand>
        <name>Mn(2+)</name>
        <dbReference type="ChEBI" id="CHEBI:29035"/>
        <label>1</label>
    </ligand>
</feature>
<evidence type="ECO:0000256" key="3">
    <source>
        <dbReference type="SAM" id="MobiDB-lite"/>
    </source>
</evidence>
<dbReference type="GO" id="GO:0046872">
    <property type="term" value="F:metal ion binding"/>
    <property type="evidence" value="ECO:0007669"/>
    <property type="project" value="UniProtKB-KW"/>
</dbReference>
<evidence type="ECO:0000256" key="4">
    <source>
        <dbReference type="SAM" id="SignalP"/>
    </source>
</evidence>
<accession>A0A1H8S8Y2</accession>
<dbReference type="PANTHER" id="PTHR35848:SF9">
    <property type="entry name" value="SLL1358 PROTEIN"/>
    <property type="match status" value="1"/>
</dbReference>
<evidence type="ECO:0000259" key="5">
    <source>
        <dbReference type="SMART" id="SM00835"/>
    </source>
</evidence>
<keyword evidence="1 2" id="KW-0479">Metal-binding</keyword>
<evidence type="ECO:0000313" key="7">
    <source>
        <dbReference type="EMBL" id="SEO75509.1"/>
    </source>
</evidence>
<dbReference type="CDD" id="cd20305">
    <property type="entry name" value="cupin_OxDC_C"/>
    <property type="match status" value="1"/>
</dbReference>
<evidence type="ECO:0000256" key="1">
    <source>
        <dbReference type="ARBA" id="ARBA00022723"/>
    </source>
</evidence>